<feature type="transmembrane region" description="Helical" evidence="2">
    <location>
        <begin position="650"/>
        <end position="674"/>
    </location>
</feature>
<evidence type="ECO:0000313" key="3">
    <source>
        <dbReference type="EMBL" id="CAK9011924.1"/>
    </source>
</evidence>
<proteinExistence type="predicted"/>
<feature type="transmembrane region" description="Helical" evidence="2">
    <location>
        <begin position="399"/>
        <end position="419"/>
    </location>
</feature>
<keyword evidence="2" id="KW-1133">Transmembrane helix</keyword>
<comment type="caution">
    <text evidence="3">The sequence shown here is derived from an EMBL/GenBank/DDBJ whole genome shotgun (WGS) entry which is preliminary data.</text>
</comment>
<feature type="transmembrane region" description="Helical" evidence="2">
    <location>
        <begin position="425"/>
        <end position="442"/>
    </location>
</feature>
<keyword evidence="2" id="KW-0812">Transmembrane</keyword>
<name>A0ABP0JBZ3_9DINO</name>
<feature type="transmembrane region" description="Helical" evidence="2">
    <location>
        <begin position="596"/>
        <end position="618"/>
    </location>
</feature>
<reference evidence="3 4" key="1">
    <citation type="submission" date="2024-02" db="EMBL/GenBank/DDBJ databases">
        <authorList>
            <person name="Chen Y."/>
            <person name="Shah S."/>
            <person name="Dougan E. K."/>
            <person name="Thang M."/>
            <person name="Chan C."/>
        </authorList>
    </citation>
    <scope>NUCLEOTIDE SEQUENCE [LARGE SCALE GENOMIC DNA]</scope>
</reference>
<keyword evidence="4" id="KW-1185">Reference proteome</keyword>
<accession>A0ABP0JBZ3</accession>
<feature type="compositionally biased region" description="Low complexity" evidence="1">
    <location>
        <begin position="28"/>
        <end position="41"/>
    </location>
</feature>
<dbReference type="Proteomes" id="UP001642464">
    <property type="component" value="Unassembled WGS sequence"/>
</dbReference>
<evidence type="ECO:0000256" key="1">
    <source>
        <dbReference type="SAM" id="MobiDB-lite"/>
    </source>
</evidence>
<feature type="region of interest" description="Disordered" evidence="1">
    <location>
        <begin position="110"/>
        <end position="129"/>
    </location>
</feature>
<feature type="transmembrane region" description="Helical" evidence="2">
    <location>
        <begin position="326"/>
        <end position="346"/>
    </location>
</feature>
<gene>
    <name evidence="3" type="ORF">SCF082_LOCUS11306</name>
</gene>
<feature type="region of interest" description="Disordered" evidence="1">
    <location>
        <begin position="15"/>
        <end position="56"/>
    </location>
</feature>
<evidence type="ECO:0000256" key="2">
    <source>
        <dbReference type="SAM" id="Phobius"/>
    </source>
</evidence>
<feature type="transmembrane region" description="Helical" evidence="2">
    <location>
        <begin position="258"/>
        <end position="281"/>
    </location>
</feature>
<protein>
    <recommendedName>
        <fullName evidence="5">Transmembrane protein</fullName>
    </recommendedName>
</protein>
<sequence>MADFLAVVPKVQPKEPLSAWDHDAQPRTSTMSGTSGIGSASHSPTASPRIAQSSRDDVVECQVRTLSDSDLALLMPQVLGHPRPEAIRISDQKDNMLSVPGSVILKISEEDEASDEHSEQSHQTGPMTRVTRSAPMQHLSPKPISAGPAADVNIPEVKLSGLMPSYGASARSLGTWGQRQISHNSQLASPVGTLGQRQISHNSQIRTSTYAVSKTLKSKADSSDRISFQEGVEPSMQMYLADHCIDGLGSASRWKTSLTVMIGTLLLLPILSFSVLLVPLAPPEKGFHANWVFNYLVHPVLNYVVCRAELEVGIRRPLAVWDRQRVCWIVQWVPLVGCLACLFIHFVGSLFGIYPMPFAVSTSCIPSAWVTLYVASYLVPEDLLTADLRAFVRFAYMELLFWALQFAVLLVWLLIFPILSVPFQLLSSVAVTGMLTGAGWAVNKIGRRYLGVPEYITEEAKVFILFIAFLFSAALLSSAKNGLVLGVMLILDAGKALAIALKTCHCLINLLKEQKTVEVQEVESATNQSGISMIWTHCRALPCRMKEKWRLAWQLRSQLKEILSDLAGKTRESLQESEINVLEAQLINEFARHIKLLALVELCEIAVPLMYMLVMALLHSETFGYNRQYFQVLSTTAGFEDAMTGNALSLLIEAFVFIGAQIVLMCSMGFDLVYFAGIAVRENYSYWVFALSTCCVAWLTVLITHGGHDFDFIRSLF</sequence>
<keyword evidence="2" id="KW-0472">Membrane</keyword>
<dbReference type="EMBL" id="CAXAMM010006670">
    <property type="protein sequence ID" value="CAK9011924.1"/>
    <property type="molecule type" value="Genomic_DNA"/>
</dbReference>
<feature type="transmembrane region" description="Helical" evidence="2">
    <location>
        <begin position="358"/>
        <end position="379"/>
    </location>
</feature>
<organism evidence="3 4">
    <name type="scientific">Durusdinium trenchii</name>
    <dbReference type="NCBI Taxonomy" id="1381693"/>
    <lineage>
        <taxon>Eukaryota</taxon>
        <taxon>Sar</taxon>
        <taxon>Alveolata</taxon>
        <taxon>Dinophyceae</taxon>
        <taxon>Suessiales</taxon>
        <taxon>Symbiodiniaceae</taxon>
        <taxon>Durusdinium</taxon>
    </lineage>
</organism>
<feature type="transmembrane region" description="Helical" evidence="2">
    <location>
        <begin position="462"/>
        <end position="479"/>
    </location>
</feature>
<evidence type="ECO:0008006" key="5">
    <source>
        <dbReference type="Google" id="ProtNLM"/>
    </source>
</evidence>
<feature type="compositionally biased region" description="Polar residues" evidence="1">
    <location>
        <begin position="42"/>
        <end position="53"/>
    </location>
</feature>
<feature type="transmembrane region" description="Helical" evidence="2">
    <location>
        <begin position="686"/>
        <end position="707"/>
    </location>
</feature>
<feature type="transmembrane region" description="Helical" evidence="2">
    <location>
        <begin position="485"/>
        <end position="508"/>
    </location>
</feature>
<evidence type="ECO:0000313" key="4">
    <source>
        <dbReference type="Proteomes" id="UP001642464"/>
    </source>
</evidence>